<reference evidence="3 4" key="1">
    <citation type="submission" date="2018-06" db="EMBL/GenBank/DDBJ databases">
        <authorList>
            <consortium name="Pathogen Informatics"/>
            <person name="Doyle S."/>
        </authorList>
    </citation>
    <scope>NUCLEOTIDE SEQUENCE [LARGE SCALE GENOMIC DNA]</scope>
    <source>
        <strain evidence="3 4">NCTC13443</strain>
    </source>
</reference>
<dbReference type="Proteomes" id="UP000255518">
    <property type="component" value="Unassembled WGS sequence"/>
</dbReference>
<dbReference type="GO" id="GO:0009263">
    <property type="term" value="P:deoxyribonucleotide biosynthetic process"/>
    <property type="evidence" value="ECO:0007669"/>
    <property type="project" value="TreeGrafter"/>
</dbReference>
<dbReference type="PANTHER" id="PTHR11573">
    <property type="entry name" value="RIBONUCLEOSIDE-DIPHOSPHATE REDUCTASE LARGE CHAIN"/>
    <property type="match status" value="1"/>
</dbReference>
<dbReference type="PANTHER" id="PTHR11573:SF6">
    <property type="entry name" value="RIBONUCLEOSIDE-DIPHOSPHATE REDUCTASE LARGE SUBUNIT"/>
    <property type="match status" value="1"/>
</dbReference>
<evidence type="ECO:0000256" key="1">
    <source>
        <dbReference type="ARBA" id="ARBA00010406"/>
    </source>
</evidence>
<name>A0A377VB06_KLEPN</name>
<proteinExistence type="inferred from homology"/>
<dbReference type="GO" id="GO:0005971">
    <property type="term" value="C:ribonucleoside-diphosphate reductase complex"/>
    <property type="evidence" value="ECO:0007669"/>
    <property type="project" value="TreeGrafter"/>
</dbReference>
<feature type="domain" description="Ribonucleotide reductase large subunit" evidence="2">
    <location>
        <begin position="83"/>
        <end position="105"/>
    </location>
</feature>
<keyword evidence="3" id="KW-0560">Oxidoreductase</keyword>
<dbReference type="EMBL" id="UGKT01000001">
    <property type="protein sequence ID" value="STT05369.1"/>
    <property type="molecule type" value="Genomic_DNA"/>
</dbReference>
<dbReference type="Gene3D" id="3.20.70.20">
    <property type="match status" value="1"/>
</dbReference>
<evidence type="ECO:0000313" key="4">
    <source>
        <dbReference type="Proteomes" id="UP000255518"/>
    </source>
</evidence>
<dbReference type="GO" id="GO:0005524">
    <property type="term" value="F:ATP binding"/>
    <property type="evidence" value="ECO:0007669"/>
    <property type="project" value="TreeGrafter"/>
</dbReference>
<evidence type="ECO:0000313" key="3">
    <source>
        <dbReference type="EMBL" id="STT05369.1"/>
    </source>
</evidence>
<dbReference type="PRINTS" id="PR01183">
    <property type="entry name" value="RIBORDTASEM1"/>
</dbReference>
<dbReference type="SUPFAM" id="SSF51998">
    <property type="entry name" value="PFL-like glycyl radical enzymes"/>
    <property type="match status" value="1"/>
</dbReference>
<dbReference type="InterPro" id="IPR013346">
    <property type="entry name" value="NrdE_NrdA_C"/>
</dbReference>
<gene>
    <name evidence="3" type="primary">nrdA_4</name>
    <name evidence="3" type="ORF">NCTC13443_05304</name>
</gene>
<dbReference type="InterPro" id="IPR000788">
    <property type="entry name" value="RNR_lg_C"/>
</dbReference>
<dbReference type="GO" id="GO:0004748">
    <property type="term" value="F:ribonucleoside-diphosphate reductase activity, thioredoxin disulfide as acceptor"/>
    <property type="evidence" value="ECO:0007669"/>
    <property type="project" value="UniProtKB-EC"/>
</dbReference>
<sequence>MINFAYYLAKHGKRYSDGSANNLTHKTFEAIQYYLLKASNELAIEQGACPWFNETTYAQGILPIDTYKKDLDGIVSEPLHYDWEALRESIKTHGLRNSTLSALMPSETSSQISNATNGIEPPRGHVSIKASKDGILRQVVPDYENLQNAYELLWEMPNNDGYLQLVGIMQKFIDQSISANTNYDPTRFPSGKVPMQQLLKDLLNAYKIRRQNAVLSQHP</sequence>
<dbReference type="AlphaFoldDB" id="A0A377VB06"/>
<accession>A0A377VB06</accession>
<dbReference type="Pfam" id="PF02867">
    <property type="entry name" value="Ribonuc_red_lgC"/>
    <property type="match status" value="1"/>
</dbReference>
<dbReference type="PROSITE" id="PS00089">
    <property type="entry name" value="RIBORED_LARGE"/>
    <property type="match status" value="1"/>
</dbReference>
<protein>
    <submittedName>
        <fullName evidence="3">Ribonucleotide reductase of class Ia</fullName>
        <ecNumber evidence="3">1.17.4.1</ecNumber>
    </submittedName>
</protein>
<evidence type="ECO:0000259" key="2">
    <source>
        <dbReference type="PROSITE" id="PS00089"/>
    </source>
</evidence>
<dbReference type="InterPro" id="IPR039718">
    <property type="entry name" value="Rrm1"/>
</dbReference>
<dbReference type="EC" id="1.17.4.1" evidence="3"/>
<comment type="similarity">
    <text evidence="1">Belongs to the ribonucleoside diphosphate reductase large chain family.</text>
</comment>
<organism evidence="3 4">
    <name type="scientific">Klebsiella pneumoniae</name>
    <dbReference type="NCBI Taxonomy" id="573"/>
    <lineage>
        <taxon>Bacteria</taxon>
        <taxon>Pseudomonadati</taxon>
        <taxon>Pseudomonadota</taxon>
        <taxon>Gammaproteobacteria</taxon>
        <taxon>Enterobacterales</taxon>
        <taxon>Enterobacteriaceae</taxon>
        <taxon>Klebsiella/Raoultella group</taxon>
        <taxon>Klebsiella</taxon>
        <taxon>Klebsiella pneumoniae complex</taxon>
    </lineage>
</organism>